<dbReference type="EMBL" id="GECZ01027281">
    <property type="protein sequence ID" value="JAS42488.1"/>
    <property type="molecule type" value="Transcribed_RNA"/>
</dbReference>
<evidence type="ECO:0000256" key="1">
    <source>
        <dbReference type="SAM" id="SignalP"/>
    </source>
</evidence>
<proteinExistence type="predicted"/>
<evidence type="ECO:0008006" key="3">
    <source>
        <dbReference type="Google" id="ProtNLM"/>
    </source>
</evidence>
<sequence length="208" mass="23823">LMRYLYISTSLVPLLLILTSSSQEVCKSPAVEERLLADDVRFASPFYVIALPRNNITETMDNVCYTYFDYHNGTFFHIMSIKYKDRCHNQGKIFTFTKEDIVGRKGLAEARSQMDPKCVFHDYTLKPVCNGTVFILYRCFISGHCRNIDVGQTPGVNVRLVLAAQPRVEKRCMEEVEASLKNTSTFTGGDYVILPQKLNQVVRRFIKV</sequence>
<organism evidence="2">
    <name type="scientific">Cuerna arida</name>
    <dbReference type="NCBI Taxonomy" id="1464854"/>
    <lineage>
        <taxon>Eukaryota</taxon>
        <taxon>Metazoa</taxon>
        <taxon>Ecdysozoa</taxon>
        <taxon>Arthropoda</taxon>
        <taxon>Hexapoda</taxon>
        <taxon>Insecta</taxon>
        <taxon>Pterygota</taxon>
        <taxon>Neoptera</taxon>
        <taxon>Paraneoptera</taxon>
        <taxon>Hemiptera</taxon>
        <taxon>Auchenorrhyncha</taxon>
        <taxon>Membracoidea</taxon>
        <taxon>Cicadellidae</taxon>
        <taxon>Cicadellinae</taxon>
        <taxon>Proconiini</taxon>
        <taxon>Cuerna</taxon>
    </lineage>
</organism>
<feature type="chain" id="PRO_5008582422" description="Lipocalin/cytosolic fatty-acid binding domain-containing protein" evidence="1">
    <location>
        <begin position="23"/>
        <end position="208"/>
    </location>
</feature>
<dbReference type="AlphaFoldDB" id="A0A1B6EX01"/>
<name>A0A1B6EX01_9HEMI</name>
<keyword evidence="1" id="KW-0732">Signal</keyword>
<gene>
    <name evidence="2" type="ORF">g.9094</name>
</gene>
<feature type="non-terminal residue" evidence="2">
    <location>
        <position position="1"/>
    </location>
</feature>
<reference evidence="2" key="1">
    <citation type="submission" date="2015-11" db="EMBL/GenBank/DDBJ databases">
        <title>De novo transcriptome assembly of four potential Pierce s Disease insect vectors from Arizona vineyards.</title>
        <authorList>
            <person name="Tassone E.E."/>
        </authorList>
    </citation>
    <scope>NUCLEOTIDE SEQUENCE</scope>
</reference>
<protein>
    <recommendedName>
        <fullName evidence="3">Lipocalin/cytosolic fatty-acid binding domain-containing protein</fullName>
    </recommendedName>
</protein>
<accession>A0A1B6EX01</accession>
<evidence type="ECO:0000313" key="2">
    <source>
        <dbReference type="EMBL" id="JAS42488.1"/>
    </source>
</evidence>
<feature type="signal peptide" evidence="1">
    <location>
        <begin position="1"/>
        <end position="22"/>
    </location>
</feature>